<dbReference type="SUPFAM" id="SSF52172">
    <property type="entry name" value="CheY-like"/>
    <property type="match status" value="1"/>
</dbReference>
<dbReference type="Pfam" id="PF00072">
    <property type="entry name" value="Response_reg"/>
    <property type="match status" value="1"/>
</dbReference>
<dbReference type="SMART" id="SM00448">
    <property type="entry name" value="REC"/>
    <property type="match status" value="1"/>
</dbReference>
<gene>
    <name evidence="4" type="primary">spo0F</name>
    <name evidence="4" type="ORF">GCM10007971_03650</name>
</gene>
<organism evidence="4 5">
    <name type="scientific">Oceanobacillus indicireducens</name>
    <dbReference type="NCBI Taxonomy" id="1004261"/>
    <lineage>
        <taxon>Bacteria</taxon>
        <taxon>Bacillati</taxon>
        <taxon>Bacillota</taxon>
        <taxon>Bacilli</taxon>
        <taxon>Bacillales</taxon>
        <taxon>Bacillaceae</taxon>
        <taxon>Oceanobacillus</taxon>
    </lineage>
</organism>
<evidence type="ECO:0000259" key="3">
    <source>
        <dbReference type="PROSITE" id="PS50110"/>
    </source>
</evidence>
<dbReference type="Proteomes" id="UP000624041">
    <property type="component" value="Unassembled WGS sequence"/>
</dbReference>
<dbReference type="InterPro" id="IPR001789">
    <property type="entry name" value="Sig_transdc_resp-reg_receiver"/>
</dbReference>
<reference evidence="4" key="1">
    <citation type="journal article" date="2014" name="Int. J. Syst. Evol. Microbiol.">
        <title>Complete genome sequence of Corynebacterium casei LMG S-19264T (=DSM 44701T), isolated from a smear-ripened cheese.</title>
        <authorList>
            <consortium name="US DOE Joint Genome Institute (JGI-PGF)"/>
            <person name="Walter F."/>
            <person name="Albersmeier A."/>
            <person name="Kalinowski J."/>
            <person name="Ruckert C."/>
        </authorList>
    </citation>
    <scope>NUCLEOTIDE SEQUENCE</scope>
    <source>
        <strain evidence="4">JCM 17251</strain>
    </source>
</reference>
<dbReference type="PROSITE" id="PS50110">
    <property type="entry name" value="RESPONSE_REGULATORY"/>
    <property type="match status" value="1"/>
</dbReference>
<dbReference type="PANTHER" id="PTHR44591:SF3">
    <property type="entry name" value="RESPONSE REGULATORY DOMAIN-CONTAINING PROTEIN"/>
    <property type="match status" value="1"/>
</dbReference>
<feature type="domain" description="Response regulatory" evidence="3">
    <location>
        <begin position="4"/>
        <end position="118"/>
    </location>
</feature>
<evidence type="ECO:0000313" key="5">
    <source>
        <dbReference type="Proteomes" id="UP000624041"/>
    </source>
</evidence>
<dbReference type="InterPro" id="IPR011006">
    <property type="entry name" value="CheY-like_superfamily"/>
</dbReference>
<dbReference type="GO" id="GO:0000160">
    <property type="term" value="P:phosphorelay signal transduction system"/>
    <property type="evidence" value="ECO:0007669"/>
    <property type="project" value="InterPro"/>
</dbReference>
<evidence type="ECO:0000313" key="4">
    <source>
        <dbReference type="EMBL" id="GGN50300.1"/>
    </source>
</evidence>
<dbReference type="InterPro" id="IPR050595">
    <property type="entry name" value="Bact_response_regulator"/>
</dbReference>
<comment type="caution">
    <text evidence="4">The sequence shown here is derived from an EMBL/GenBank/DDBJ whole genome shotgun (WGS) entry which is preliminary data.</text>
</comment>
<dbReference type="AlphaFoldDB" id="A0A918CZ10"/>
<keyword evidence="5" id="KW-1185">Reference proteome</keyword>
<dbReference type="Gene3D" id="3.40.50.2300">
    <property type="match status" value="1"/>
</dbReference>
<sequence length="124" mass="13886">MTKELLIVDDQPGIRLLLTDILMNAGYEITTASDGKEAIDLLGEKQFDLVMLDYKLPLVDGIGVLERIREMEQSVPTIVMSGLVEKIEMELQDFPQVKKILAKPFNIEDIPVIVEDAIGDVLME</sequence>
<name>A0A918CZ10_9BACI</name>
<evidence type="ECO:0000256" key="1">
    <source>
        <dbReference type="ARBA" id="ARBA00022553"/>
    </source>
</evidence>
<proteinExistence type="predicted"/>
<feature type="modified residue" description="4-aspartylphosphate" evidence="2">
    <location>
        <position position="53"/>
    </location>
</feature>
<evidence type="ECO:0000256" key="2">
    <source>
        <dbReference type="PROSITE-ProRule" id="PRU00169"/>
    </source>
</evidence>
<dbReference type="EMBL" id="BMOS01000002">
    <property type="protein sequence ID" value="GGN50300.1"/>
    <property type="molecule type" value="Genomic_DNA"/>
</dbReference>
<accession>A0A918CZ10</accession>
<reference evidence="4" key="2">
    <citation type="submission" date="2020-09" db="EMBL/GenBank/DDBJ databases">
        <authorList>
            <person name="Sun Q."/>
            <person name="Ohkuma M."/>
        </authorList>
    </citation>
    <scope>NUCLEOTIDE SEQUENCE</scope>
    <source>
        <strain evidence="4">JCM 17251</strain>
    </source>
</reference>
<protein>
    <submittedName>
        <fullName evidence="4">Sporulation initiation phosphotransferase F</fullName>
    </submittedName>
</protein>
<dbReference type="PANTHER" id="PTHR44591">
    <property type="entry name" value="STRESS RESPONSE REGULATOR PROTEIN 1"/>
    <property type="match status" value="1"/>
</dbReference>
<dbReference type="RefSeq" id="WP_156854219.1">
    <property type="nucleotide sequence ID" value="NZ_BMOS01000002.1"/>
</dbReference>
<keyword evidence="1 2" id="KW-0597">Phosphoprotein</keyword>